<feature type="compositionally biased region" description="Basic and acidic residues" evidence="1">
    <location>
        <begin position="34"/>
        <end position="47"/>
    </location>
</feature>
<sequence length="180" mass="20185">MELQPQGHLILIVNVEVEIDEINLILMFTSSSERDENDGRVENHGRSENYGGGPRHFLPSPSAAPQTPQPSPPPHTPSLPLKPPLHFICPTPTTSLSIHRLGPHKPTLNCPKYLAPTQTRTLYRGFEAPPPLVARRPNSCNPCDLTNPSPHHERHRQSDFTDIDELLVRFNNRTNPIDLL</sequence>
<dbReference type="Proteomes" id="UP000585474">
    <property type="component" value="Unassembled WGS sequence"/>
</dbReference>
<proteinExistence type="predicted"/>
<reference evidence="2 3" key="1">
    <citation type="submission" date="2019-07" db="EMBL/GenBank/DDBJ databases">
        <title>De Novo Assembly of kiwifruit Actinidia rufa.</title>
        <authorList>
            <person name="Sugita-Konishi S."/>
            <person name="Sato K."/>
            <person name="Mori E."/>
            <person name="Abe Y."/>
            <person name="Kisaki G."/>
            <person name="Hamano K."/>
            <person name="Suezawa K."/>
            <person name="Otani M."/>
            <person name="Fukuda T."/>
            <person name="Manabe T."/>
            <person name="Gomi K."/>
            <person name="Tabuchi M."/>
            <person name="Akimitsu K."/>
            <person name="Kataoka I."/>
        </authorList>
    </citation>
    <scope>NUCLEOTIDE SEQUENCE [LARGE SCALE GENOMIC DNA]</scope>
    <source>
        <strain evidence="3">cv. Fuchu</strain>
    </source>
</reference>
<keyword evidence="3" id="KW-1185">Reference proteome</keyword>
<name>A0A7J0E3L8_9ERIC</name>
<organism evidence="2 3">
    <name type="scientific">Actinidia rufa</name>
    <dbReference type="NCBI Taxonomy" id="165716"/>
    <lineage>
        <taxon>Eukaryota</taxon>
        <taxon>Viridiplantae</taxon>
        <taxon>Streptophyta</taxon>
        <taxon>Embryophyta</taxon>
        <taxon>Tracheophyta</taxon>
        <taxon>Spermatophyta</taxon>
        <taxon>Magnoliopsida</taxon>
        <taxon>eudicotyledons</taxon>
        <taxon>Gunneridae</taxon>
        <taxon>Pentapetalae</taxon>
        <taxon>asterids</taxon>
        <taxon>Ericales</taxon>
        <taxon>Actinidiaceae</taxon>
        <taxon>Actinidia</taxon>
    </lineage>
</organism>
<feature type="compositionally biased region" description="Pro residues" evidence="1">
    <location>
        <begin position="67"/>
        <end position="83"/>
    </location>
</feature>
<evidence type="ECO:0000313" key="2">
    <source>
        <dbReference type="EMBL" id="GFY81094.1"/>
    </source>
</evidence>
<comment type="caution">
    <text evidence="2">The sequence shown here is derived from an EMBL/GenBank/DDBJ whole genome shotgun (WGS) entry which is preliminary data.</text>
</comment>
<gene>
    <name evidence="2" type="ORF">Acr_01g0009030</name>
</gene>
<accession>A0A7J0E3L8</accession>
<feature type="region of interest" description="Disordered" evidence="1">
    <location>
        <begin position="34"/>
        <end position="86"/>
    </location>
</feature>
<evidence type="ECO:0000256" key="1">
    <source>
        <dbReference type="SAM" id="MobiDB-lite"/>
    </source>
</evidence>
<dbReference type="EMBL" id="BJWL01000001">
    <property type="protein sequence ID" value="GFY81094.1"/>
    <property type="molecule type" value="Genomic_DNA"/>
</dbReference>
<protein>
    <submittedName>
        <fullName evidence="2">Uncharacterized protein</fullName>
    </submittedName>
</protein>
<evidence type="ECO:0000313" key="3">
    <source>
        <dbReference type="Proteomes" id="UP000585474"/>
    </source>
</evidence>
<dbReference type="AlphaFoldDB" id="A0A7J0E3L8"/>